<feature type="compositionally biased region" description="Polar residues" evidence="5">
    <location>
        <begin position="465"/>
        <end position="474"/>
    </location>
</feature>
<feature type="transmembrane region" description="Helical" evidence="6">
    <location>
        <begin position="66"/>
        <end position="88"/>
    </location>
</feature>
<evidence type="ECO:0000256" key="3">
    <source>
        <dbReference type="ARBA" id="ARBA00022989"/>
    </source>
</evidence>
<feature type="transmembrane region" description="Helical" evidence="6">
    <location>
        <begin position="222"/>
        <end position="245"/>
    </location>
</feature>
<dbReference type="PANTHER" id="PTHR42058:SF1">
    <property type="entry name" value="G-PROTEIN COUPLED RECEPTORS FAMILY 2 PROFILE 2 DOMAIN-CONTAINING PROTEIN"/>
    <property type="match status" value="1"/>
</dbReference>
<dbReference type="STRING" id="1447883.A0A2B7YBM2"/>
<keyword evidence="9" id="KW-1185">Reference proteome</keyword>
<reference evidence="8 9" key="1">
    <citation type="submission" date="2017-10" db="EMBL/GenBank/DDBJ databases">
        <title>Comparative genomics in systemic dimorphic fungi from Ajellomycetaceae.</title>
        <authorList>
            <person name="Munoz J.F."/>
            <person name="Mcewen J.G."/>
            <person name="Clay O.K."/>
            <person name="Cuomo C.A."/>
        </authorList>
    </citation>
    <scope>NUCLEOTIDE SEQUENCE [LARGE SCALE GENOMIC DNA]</scope>
    <source>
        <strain evidence="8 9">UAMH7299</strain>
    </source>
</reference>
<comment type="subcellular location">
    <subcellularLocation>
        <location evidence="1">Membrane</location>
        <topology evidence="1">Multi-pass membrane protein</topology>
    </subcellularLocation>
</comment>
<dbReference type="GO" id="GO:0016020">
    <property type="term" value="C:membrane"/>
    <property type="evidence" value="ECO:0007669"/>
    <property type="project" value="UniProtKB-SubCell"/>
</dbReference>
<keyword evidence="4 6" id="KW-0472">Membrane</keyword>
<dbReference type="EMBL" id="PDNA01000053">
    <property type="protein sequence ID" value="PGH18936.1"/>
    <property type="molecule type" value="Genomic_DNA"/>
</dbReference>
<dbReference type="Gene3D" id="1.20.1070.10">
    <property type="entry name" value="Rhodopsin 7-helix transmembrane proteins"/>
    <property type="match status" value="1"/>
</dbReference>
<organism evidence="8 9">
    <name type="scientific">Polytolypa hystricis (strain UAMH7299)</name>
    <dbReference type="NCBI Taxonomy" id="1447883"/>
    <lineage>
        <taxon>Eukaryota</taxon>
        <taxon>Fungi</taxon>
        <taxon>Dikarya</taxon>
        <taxon>Ascomycota</taxon>
        <taxon>Pezizomycotina</taxon>
        <taxon>Eurotiomycetes</taxon>
        <taxon>Eurotiomycetidae</taxon>
        <taxon>Onygenales</taxon>
        <taxon>Onygenales incertae sedis</taxon>
        <taxon>Polytolypa</taxon>
    </lineage>
</organism>
<keyword evidence="3 6" id="KW-1133">Transmembrane helix</keyword>
<evidence type="ECO:0000256" key="4">
    <source>
        <dbReference type="ARBA" id="ARBA00023136"/>
    </source>
</evidence>
<evidence type="ECO:0000313" key="8">
    <source>
        <dbReference type="EMBL" id="PGH18936.1"/>
    </source>
</evidence>
<dbReference type="PANTHER" id="PTHR42058">
    <property type="entry name" value="G_PROTEIN_RECEP_F2_4 DOMAIN-CONTAINING PROTEIN"/>
    <property type="match status" value="1"/>
</dbReference>
<evidence type="ECO:0000256" key="5">
    <source>
        <dbReference type="SAM" id="MobiDB-lite"/>
    </source>
</evidence>
<accession>A0A2B7YBM2</accession>
<feature type="domain" description="G-protein coupled receptors family 2 profile 2" evidence="7">
    <location>
        <begin position="60"/>
        <end position="241"/>
    </location>
</feature>
<comment type="caution">
    <text evidence="8">The sequence shown here is derived from an EMBL/GenBank/DDBJ whole genome shotgun (WGS) entry which is preliminary data.</text>
</comment>
<dbReference type="Pfam" id="PF00002">
    <property type="entry name" value="7tm_2"/>
    <property type="match status" value="1"/>
</dbReference>
<dbReference type="InterPro" id="IPR017981">
    <property type="entry name" value="GPCR_2-like_7TM"/>
</dbReference>
<proteinExistence type="predicted"/>
<feature type="region of interest" description="Disordered" evidence="5">
    <location>
        <begin position="456"/>
        <end position="514"/>
    </location>
</feature>
<dbReference type="AlphaFoldDB" id="A0A2B7YBM2"/>
<dbReference type="OrthoDB" id="26203at2759"/>
<feature type="compositionally biased region" description="Low complexity" evidence="5">
    <location>
        <begin position="429"/>
        <end position="442"/>
    </location>
</feature>
<dbReference type="PROSITE" id="PS50261">
    <property type="entry name" value="G_PROTEIN_RECEP_F2_4"/>
    <property type="match status" value="1"/>
</dbReference>
<feature type="transmembrane region" description="Helical" evidence="6">
    <location>
        <begin position="97"/>
        <end position="119"/>
    </location>
</feature>
<evidence type="ECO:0000256" key="6">
    <source>
        <dbReference type="SAM" id="Phobius"/>
    </source>
</evidence>
<dbReference type="GO" id="GO:0004930">
    <property type="term" value="F:G protein-coupled receptor activity"/>
    <property type="evidence" value="ECO:0007669"/>
    <property type="project" value="InterPro"/>
</dbReference>
<dbReference type="Proteomes" id="UP000224634">
    <property type="component" value="Unassembled WGS sequence"/>
</dbReference>
<feature type="transmembrane region" description="Helical" evidence="6">
    <location>
        <begin position="178"/>
        <end position="202"/>
    </location>
</feature>
<dbReference type="InterPro" id="IPR000832">
    <property type="entry name" value="GPCR_2_secretin-like"/>
</dbReference>
<feature type="transmembrane region" description="Helical" evidence="6">
    <location>
        <begin position="292"/>
        <end position="315"/>
    </location>
</feature>
<evidence type="ECO:0000313" key="9">
    <source>
        <dbReference type="Proteomes" id="UP000224634"/>
    </source>
</evidence>
<evidence type="ECO:0000259" key="7">
    <source>
        <dbReference type="PROSITE" id="PS50261"/>
    </source>
</evidence>
<name>A0A2B7YBM2_POLH7</name>
<dbReference type="InterPro" id="IPR053247">
    <property type="entry name" value="GPCR_GPR1/git3-like"/>
</dbReference>
<gene>
    <name evidence="8" type="ORF">AJ80_04263</name>
</gene>
<feature type="transmembrane region" description="Helical" evidence="6">
    <location>
        <begin position="139"/>
        <end position="158"/>
    </location>
</feature>
<keyword evidence="2 6" id="KW-0812">Transmembrane</keyword>
<feature type="region of interest" description="Disordered" evidence="5">
    <location>
        <begin position="420"/>
        <end position="442"/>
    </location>
</feature>
<feature type="transmembrane region" description="Helical" evidence="6">
    <location>
        <begin position="358"/>
        <end position="378"/>
    </location>
</feature>
<evidence type="ECO:0000256" key="2">
    <source>
        <dbReference type="ARBA" id="ARBA00022692"/>
    </source>
</evidence>
<protein>
    <recommendedName>
        <fullName evidence="7">G-protein coupled receptors family 2 profile 2 domain-containing protein</fullName>
    </recommendedName>
</protein>
<evidence type="ECO:0000256" key="1">
    <source>
        <dbReference type="ARBA" id="ARBA00004141"/>
    </source>
</evidence>
<dbReference type="GO" id="GO:0007166">
    <property type="term" value="P:cell surface receptor signaling pathway"/>
    <property type="evidence" value="ECO:0007669"/>
    <property type="project" value="InterPro"/>
</dbReference>
<sequence length="514" mass="56799">MTSNPDTNGLCPVPFMQQELFPTEGGFLKGRLCNPFPGLPSNVTCCLPCPHADWRYPEGFVEKTEVANWLALVVFILNCLMLLSFAVLPTKWTHRHYLGVCLAIAILFMELAFIVPLGARPEECFNDITPNDMKSDLTCAFSGAFIIFGGFSVVMWSFCRALSLHLQICWDVIPGNKFFYGTLVFGWGLPAAGLAVALIITGTSYRFGSICHINHDHSIADFWGPLMGFSAAALVIQFVTLAYCVHVYIKSLLDNSPTTDGSSGMPQYTGSVRTLSTRQAYRRVRRVIQLQWRGIAVVLTIIGNVIFFTVIFISLDNSARGTPEIILKSTPWLACLATAKGDRNQCVPLARELGPNEAATMAVLILLSLSGMWTLIFLGRFSMILGWIDLVKRKIAPTREFVSADARDLPSRNRAYEMLSASQQDNAKSPEPLLSSSPSDMSMSTLRFSGAKAVDPEAYGREQKYTSPVLSFSTPRPPSATHRHERGLSQDWDPQSSFAQGRSAPPYWYGDTKS</sequence>